<dbReference type="Pfam" id="PF09723">
    <property type="entry name" value="Zn_ribbon_8"/>
    <property type="match status" value="1"/>
</dbReference>
<feature type="domain" description="Putative regulatory protein FmdB zinc ribbon" evidence="2">
    <location>
        <begin position="1"/>
        <end position="43"/>
    </location>
</feature>
<proteinExistence type="predicted"/>
<sequence>MPIYDYHCDPCQKDFEILIRNDQDREDLHCPDCQNKHLRQLLSMPAKPVMAMASSTPCGGEGPSCGAPWCQRGRN</sequence>
<dbReference type="Proteomes" id="UP000676194">
    <property type="component" value="Chromosome"/>
</dbReference>
<dbReference type="NCBIfam" id="TIGR02605">
    <property type="entry name" value="CxxC_CxxC_SSSS"/>
    <property type="match status" value="1"/>
</dbReference>
<feature type="region of interest" description="Disordered" evidence="1">
    <location>
        <begin position="52"/>
        <end position="75"/>
    </location>
</feature>
<accession>A0A8E6EWU3</accession>
<dbReference type="AlphaFoldDB" id="A0A8E6EWU3"/>
<evidence type="ECO:0000313" key="3">
    <source>
        <dbReference type="EMBL" id="QVL34330.1"/>
    </source>
</evidence>
<name>A0A8E6EWU3_9BACT</name>
<dbReference type="InterPro" id="IPR013429">
    <property type="entry name" value="Regulatory_FmdB_Zinc_ribbon"/>
</dbReference>
<keyword evidence="4" id="KW-1185">Reference proteome</keyword>
<evidence type="ECO:0000256" key="1">
    <source>
        <dbReference type="SAM" id="MobiDB-lite"/>
    </source>
</evidence>
<organism evidence="3 4">
    <name type="scientific">Telmatocola sphagniphila</name>
    <dbReference type="NCBI Taxonomy" id="1123043"/>
    <lineage>
        <taxon>Bacteria</taxon>
        <taxon>Pseudomonadati</taxon>
        <taxon>Planctomycetota</taxon>
        <taxon>Planctomycetia</taxon>
        <taxon>Gemmatales</taxon>
        <taxon>Gemmataceae</taxon>
    </lineage>
</organism>
<reference evidence="3" key="1">
    <citation type="submission" date="2021-05" db="EMBL/GenBank/DDBJ databases">
        <title>Complete genome sequence of the cellulolytic planctomycete Telmatocola sphagniphila SP2T and characterization of the first cellulase from planctomycetes.</title>
        <authorList>
            <person name="Rakitin A.L."/>
            <person name="Beletsky A.V."/>
            <person name="Naumoff D.G."/>
            <person name="Kulichevskaya I.S."/>
            <person name="Mardanov A.V."/>
            <person name="Ravin N.V."/>
            <person name="Dedysh S.N."/>
        </authorList>
    </citation>
    <scope>NUCLEOTIDE SEQUENCE</scope>
    <source>
        <strain evidence="3">SP2T</strain>
    </source>
</reference>
<dbReference type="RefSeq" id="WP_213499300.1">
    <property type="nucleotide sequence ID" value="NZ_CP074694.1"/>
</dbReference>
<evidence type="ECO:0000259" key="2">
    <source>
        <dbReference type="SMART" id="SM00834"/>
    </source>
</evidence>
<protein>
    <submittedName>
        <fullName evidence="3">Zinc ribbon domain-containing protein</fullName>
    </submittedName>
</protein>
<dbReference type="SMART" id="SM00834">
    <property type="entry name" value="CxxC_CXXC_SSSS"/>
    <property type="match status" value="1"/>
</dbReference>
<dbReference type="EMBL" id="CP074694">
    <property type="protein sequence ID" value="QVL34330.1"/>
    <property type="molecule type" value="Genomic_DNA"/>
</dbReference>
<gene>
    <name evidence="3" type="ORF">KIH39_10610</name>
</gene>
<evidence type="ECO:0000313" key="4">
    <source>
        <dbReference type="Proteomes" id="UP000676194"/>
    </source>
</evidence>
<dbReference type="KEGG" id="tsph:KIH39_10610"/>